<dbReference type="Proteomes" id="UP001344658">
    <property type="component" value="Unassembled WGS sequence"/>
</dbReference>
<dbReference type="InterPro" id="IPR036182">
    <property type="entry name" value="PCuAC_sf"/>
</dbReference>
<comment type="caution">
    <text evidence="3">The sequence shown here is derived from an EMBL/GenBank/DDBJ whole genome shotgun (WGS) entry which is preliminary data.</text>
</comment>
<dbReference type="RefSeq" id="WP_330799492.1">
    <property type="nucleotide sequence ID" value="NZ_JAZEWV010000034.1"/>
</dbReference>
<feature type="region of interest" description="Disordered" evidence="1">
    <location>
        <begin position="161"/>
        <end position="198"/>
    </location>
</feature>
<accession>A0ABU7PKM8</accession>
<evidence type="ECO:0000313" key="3">
    <source>
        <dbReference type="EMBL" id="MEE4545787.1"/>
    </source>
</evidence>
<keyword evidence="2" id="KW-0732">Signal</keyword>
<name>A0ABU7PKM8_9ACTN</name>
<feature type="signal peptide" evidence="2">
    <location>
        <begin position="1"/>
        <end position="26"/>
    </location>
</feature>
<organism evidence="3 4">
    <name type="scientific">Actinacidiphila polyblastidii</name>
    <dbReference type="NCBI Taxonomy" id="3110430"/>
    <lineage>
        <taxon>Bacteria</taxon>
        <taxon>Bacillati</taxon>
        <taxon>Actinomycetota</taxon>
        <taxon>Actinomycetes</taxon>
        <taxon>Kitasatosporales</taxon>
        <taxon>Streptomycetaceae</taxon>
        <taxon>Actinacidiphila</taxon>
    </lineage>
</organism>
<dbReference type="EMBL" id="JAZEWV010000034">
    <property type="protein sequence ID" value="MEE4545787.1"/>
    <property type="molecule type" value="Genomic_DNA"/>
</dbReference>
<evidence type="ECO:0000256" key="1">
    <source>
        <dbReference type="SAM" id="MobiDB-lite"/>
    </source>
</evidence>
<protein>
    <submittedName>
        <fullName evidence="3">DUF461 domain-containing protein</fullName>
    </submittedName>
</protein>
<feature type="chain" id="PRO_5046906184" evidence="2">
    <location>
        <begin position="27"/>
        <end position="198"/>
    </location>
</feature>
<feature type="compositionally biased region" description="Polar residues" evidence="1">
    <location>
        <begin position="181"/>
        <end position="198"/>
    </location>
</feature>
<reference evidence="3 4" key="1">
    <citation type="submission" date="2023-12" db="EMBL/GenBank/DDBJ databases">
        <title>Streptomyces sp. V4-01.</title>
        <authorList>
            <person name="Somphong A."/>
            <person name="Phongsopitanun W."/>
        </authorList>
    </citation>
    <scope>NUCLEOTIDE SEQUENCE [LARGE SCALE GENOMIC DNA]</scope>
    <source>
        <strain evidence="3 4">V4-01</strain>
    </source>
</reference>
<dbReference type="SUPFAM" id="SSF110087">
    <property type="entry name" value="DR1885-like metal-binding protein"/>
    <property type="match status" value="1"/>
</dbReference>
<feature type="compositionally biased region" description="Low complexity" evidence="1">
    <location>
        <begin position="163"/>
        <end position="179"/>
    </location>
</feature>
<evidence type="ECO:0000256" key="2">
    <source>
        <dbReference type="SAM" id="SignalP"/>
    </source>
</evidence>
<proteinExistence type="predicted"/>
<sequence length="198" mass="19149">MVRSFRRGAVAAVLALSLAPLAAACAAGNGAATLEVQPDSASASAGPVTVQNAYVLTQTDGPATVSARLFNNGSSDQTLQSVQLGGGVSATLSGKDGGQTVTVPAHGTVLLGGKGNAAATVATGQEALRDGDVQTAVFTFSGAGPLSVPANVTPAVGFLEPYGPSSTPTTGAPTSTATPLKPTSTPNDTATPTGTPTS</sequence>
<keyword evidence="4" id="KW-1185">Reference proteome</keyword>
<gene>
    <name evidence="3" type="ORF">V2S66_27935</name>
</gene>
<evidence type="ECO:0000313" key="4">
    <source>
        <dbReference type="Proteomes" id="UP001344658"/>
    </source>
</evidence>
<dbReference type="PROSITE" id="PS51257">
    <property type="entry name" value="PROKAR_LIPOPROTEIN"/>
    <property type="match status" value="1"/>
</dbReference>